<gene>
    <name evidence="1" type="ORF">WAT24_07275</name>
</gene>
<keyword evidence="2" id="KW-1185">Reference proteome</keyword>
<keyword evidence="1" id="KW-0548">Nucleotidyltransferase</keyword>
<dbReference type="Proteomes" id="UP001381174">
    <property type="component" value="Unassembled WGS sequence"/>
</dbReference>
<comment type="caution">
    <text evidence="1">The sequence shown here is derived from an EMBL/GenBank/DDBJ whole genome shotgun (WGS) entry which is preliminary data.</text>
</comment>
<dbReference type="SUPFAM" id="SSF102400">
    <property type="entry name" value="DNA polymerase III chi subunit"/>
    <property type="match status" value="1"/>
</dbReference>
<keyword evidence="1" id="KW-0808">Transferase</keyword>
<dbReference type="PANTHER" id="PTHR38767:SF1">
    <property type="entry name" value="DNA POLYMERASE III SUBUNIT CHI"/>
    <property type="match status" value="1"/>
</dbReference>
<evidence type="ECO:0000313" key="2">
    <source>
        <dbReference type="Proteomes" id="UP001381174"/>
    </source>
</evidence>
<proteinExistence type="predicted"/>
<dbReference type="InterPro" id="IPR007459">
    <property type="entry name" value="DNA_pol3_chi"/>
</dbReference>
<accession>A0ABU8JAL0</accession>
<sequence>MPRADFYLIDKPRFREQPLLLVCELARRAYAAQQPTLILTRDFEQAEALDELLWDFDPDAYIPHQLAGDDDDAHTAVLIVPPGIDTPDRPLLINLRESCPDGRFERVLEVVAADPDERTGSRERWREYQQRGFQLAKFDM</sequence>
<dbReference type="Pfam" id="PF04364">
    <property type="entry name" value="DNA_pol3_chi"/>
    <property type="match status" value="1"/>
</dbReference>
<dbReference type="EC" id="2.7.7.7" evidence="1"/>
<organism evidence="1 2">
    <name type="scientific">Fulvimonas yonginensis</name>
    <dbReference type="NCBI Taxonomy" id="1495200"/>
    <lineage>
        <taxon>Bacteria</taxon>
        <taxon>Pseudomonadati</taxon>
        <taxon>Pseudomonadota</taxon>
        <taxon>Gammaproteobacteria</taxon>
        <taxon>Lysobacterales</taxon>
        <taxon>Rhodanobacteraceae</taxon>
        <taxon>Fulvimonas</taxon>
    </lineage>
</organism>
<protein>
    <submittedName>
        <fullName evidence="1">DNA polymerase III subunit chi</fullName>
        <ecNumber evidence="1">2.7.7.7</ecNumber>
    </submittedName>
</protein>
<dbReference type="PANTHER" id="PTHR38767">
    <property type="entry name" value="DNA POLYMERASE III SUBUNIT CHI"/>
    <property type="match status" value="1"/>
</dbReference>
<name>A0ABU8JAL0_9GAMM</name>
<dbReference type="GO" id="GO:0003887">
    <property type="term" value="F:DNA-directed DNA polymerase activity"/>
    <property type="evidence" value="ECO:0007669"/>
    <property type="project" value="UniProtKB-EC"/>
</dbReference>
<evidence type="ECO:0000313" key="1">
    <source>
        <dbReference type="EMBL" id="MEI7036553.1"/>
    </source>
</evidence>
<dbReference type="RefSeq" id="WP_336807165.1">
    <property type="nucleotide sequence ID" value="NZ_JBBBNY010000003.1"/>
</dbReference>
<dbReference type="Gene3D" id="3.40.50.10110">
    <property type="entry name" value="DNA polymerase III subunit chi"/>
    <property type="match status" value="1"/>
</dbReference>
<dbReference type="EMBL" id="JBBBNY010000003">
    <property type="protein sequence ID" value="MEI7036553.1"/>
    <property type="molecule type" value="Genomic_DNA"/>
</dbReference>
<dbReference type="InterPro" id="IPR036768">
    <property type="entry name" value="PolIII_chi_sf"/>
</dbReference>
<reference evidence="1 2" key="1">
    <citation type="journal article" date="2014" name="Int. J. Syst. Evol. Microbiol.">
        <title>Fulvimonas yonginensis sp. nov., isolated from greenhouse soil, and emended description of the genus Fulvimonas.</title>
        <authorList>
            <person name="Ahn J.H."/>
            <person name="Kim S.J."/>
            <person name="Weon H.Y."/>
            <person name="Hong S.B."/>
            <person name="Seok S.J."/>
            <person name="Kwon S.W."/>
        </authorList>
    </citation>
    <scope>NUCLEOTIDE SEQUENCE [LARGE SCALE GENOMIC DNA]</scope>
    <source>
        <strain evidence="1 2">KACC 16952</strain>
    </source>
</reference>